<evidence type="ECO:0000313" key="3">
    <source>
        <dbReference type="Proteomes" id="UP001215598"/>
    </source>
</evidence>
<dbReference type="AlphaFoldDB" id="A0AAD7GLH4"/>
<organism evidence="2 3">
    <name type="scientific">Mycena metata</name>
    <dbReference type="NCBI Taxonomy" id="1033252"/>
    <lineage>
        <taxon>Eukaryota</taxon>
        <taxon>Fungi</taxon>
        <taxon>Dikarya</taxon>
        <taxon>Basidiomycota</taxon>
        <taxon>Agaricomycotina</taxon>
        <taxon>Agaricomycetes</taxon>
        <taxon>Agaricomycetidae</taxon>
        <taxon>Agaricales</taxon>
        <taxon>Marasmiineae</taxon>
        <taxon>Mycenaceae</taxon>
        <taxon>Mycena</taxon>
    </lineage>
</organism>
<gene>
    <name evidence="2" type="ORF">B0H16DRAFT_1902929</name>
</gene>
<accession>A0AAD7GLH4</accession>
<comment type="caution">
    <text evidence="2">The sequence shown here is derived from an EMBL/GenBank/DDBJ whole genome shotgun (WGS) entry which is preliminary data.</text>
</comment>
<dbReference type="EMBL" id="JARKIB010000550">
    <property type="protein sequence ID" value="KAJ7700606.1"/>
    <property type="molecule type" value="Genomic_DNA"/>
</dbReference>
<dbReference type="InterPro" id="IPR027417">
    <property type="entry name" value="P-loop_NTPase"/>
</dbReference>
<evidence type="ECO:0000259" key="1">
    <source>
        <dbReference type="Pfam" id="PF01823"/>
    </source>
</evidence>
<proteinExistence type="predicted"/>
<dbReference type="Pfam" id="PF01823">
    <property type="entry name" value="MACPF"/>
    <property type="match status" value="1"/>
</dbReference>
<evidence type="ECO:0000313" key="2">
    <source>
        <dbReference type="EMBL" id="KAJ7700606.1"/>
    </source>
</evidence>
<feature type="domain" description="MACPF" evidence="1">
    <location>
        <begin position="571"/>
        <end position="642"/>
    </location>
</feature>
<dbReference type="Proteomes" id="UP001215598">
    <property type="component" value="Unassembled WGS sequence"/>
</dbReference>
<sequence>MSENLAIIVLLGSRREGQKLTTSISQLRAAYTGKFAHPTPQTPSIQRQIKLIAGYGHRLRFLSPHGQDSLVEIERDVNEQIKNLHGTSSNVAAILFLCNDRYADSTAYPFKLDTSFLGFSGPTLFKKLTVVPPVPGDNWGKALQDLVNEGMRILSFENRSDVLLPRILARISQGMDVVRGEIDEVYRAAAVKNKRNEGQAVILLVGETLHGKSKTINRLLGRELLPVVVGTVDGSTTKDIERVKVHNTSTETATTITVAFDDPPGFESTTRDNRTLNETLMRKYKQEYFEGTYPNVILLLVTWDSILPNADHESPHIRSVVGRSMESLRQSGLVDNTRANVVVVVTKSLSSWHEFDHLKSPKDKNSAWLDEASARRAITARLQSKILPNSAAWETVFIENGGGKDMTAKFPKLPDGNLSHGNLYHAIRRIVESPEPYGIGDLAGIQALQVLAGAQPLGPSFRTDRQSLLTPSLEGTFEKIAVTKFHPLSPDERTAKLVASYFGVTYDITHGSFGRNSVLDVRDLILRLTTPENHKKDFERLPVAAHNSERPDTERLRTHYSSDWGFKSALQPKSQCYILHHIVRVVSVDGDTFKLSADIQEEIGNLPPWSPRSRAQYMQFFTKHGTHILVKLALGGTMRVIVDSTEGGRRQNVTFFFDGAGEFAAQHIALVGEEFQSELDEQIHAKWVKELEKDPVFCPDHELTEYLPIYNFSGLTAGQKHHLQEACKVYVGRNAEQAVHQTALRALPRQSYLTGAMKTLRDSVTHAFMSTKVLHG</sequence>
<name>A0AAD7GLH4_9AGAR</name>
<reference evidence="2" key="1">
    <citation type="submission" date="2023-03" db="EMBL/GenBank/DDBJ databases">
        <title>Massive genome expansion in bonnet fungi (Mycena s.s.) driven by repeated elements and novel gene families across ecological guilds.</title>
        <authorList>
            <consortium name="Lawrence Berkeley National Laboratory"/>
            <person name="Harder C.B."/>
            <person name="Miyauchi S."/>
            <person name="Viragh M."/>
            <person name="Kuo A."/>
            <person name="Thoen E."/>
            <person name="Andreopoulos B."/>
            <person name="Lu D."/>
            <person name="Skrede I."/>
            <person name="Drula E."/>
            <person name="Henrissat B."/>
            <person name="Morin E."/>
            <person name="Kohler A."/>
            <person name="Barry K."/>
            <person name="LaButti K."/>
            <person name="Morin E."/>
            <person name="Salamov A."/>
            <person name="Lipzen A."/>
            <person name="Mereny Z."/>
            <person name="Hegedus B."/>
            <person name="Baldrian P."/>
            <person name="Stursova M."/>
            <person name="Weitz H."/>
            <person name="Taylor A."/>
            <person name="Grigoriev I.V."/>
            <person name="Nagy L.G."/>
            <person name="Martin F."/>
            <person name="Kauserud H."/>
        </authorList>
    </citation>
    <scope>NUCLEOTIDE SEQUENCE</scope>
    <source>
        <strain evidence="2">CBHHK182m</strain>
    </source>
</reference>
<dbReference type="Gene3D" id="3.40.50.300">
    <property type="entry name" value="P-loop containing nucleotide triphosphate hydrolases"/>
    <property type="match status" value="1"/>
</dbReference>
<keyword evidence="3" id="KW-1185">Reference proteome</keyword>
<dbReference type="InterPro" id="IPR020864">
    <property type="entry name" value="MACPF"/>
</dbReference>
<dbReference type="SUPFAM" id="SSF52540">
    <property type="entry name" value="P-loop containing nucleoside triphosphate hydrolases"/>
    <property type="match status" value="1"/>
</dbReference>
<protein>
    <recommendedName>
        <fullName evidence="1">MACPF domain-containing protein</fullName>
    </recommendedName>
</protein>